<gene>
    <name evidence="2" type="ORF">EU555_05375</name>
</gene>
<proteinExistence type="predicted"/>
<name>A0A4Z0NWU2_9HYPH</name>
<sequence length="168" mass="18070">MNADQPPDARPVMSCREAADARIPDPMDQAPIGTRSAADARSRSRGFSLLEALAAIALLAIALPATVSVFSGAASRASLADARHDLLRRAEDLVTITRAEFSGRFGRTAGSDAIARWTVETTPLTDPDENARRAAPSTVPVHLKVMTQSRQNVTVALETMFLFREQGR</sequence>
<protein>
    <submittedName>
        <fullName evidence="2">Prepilin-type N-terminal cleavage/methylation domain-containing protein</fullName>
    </submittedName>
</protein>
<feature type="transmembrane region" description="Helical" evidence="1">
    <location>
        <begin position="52"/>
        <end position="74"/>
    </location>
</feature>
<dbReference type="EMBL" id="SRLB01000004">
    <property type="protein sequence ID" value="TGE01039.1"/>
    <property type="molecule type" value="Genomic_DNA"/>
</dbReference>
<dbReference type="NCBIfam" id="TIGR02532">
    <property type="entry name" value="IV_pilin_GFxxxE"/>
    <property type="match status" value="1"/>
</dbReference>
<evidence type="ECO:0000313" key="2">
    <source>
        <dbReference type="EMBL" id="TGE01039.1"/>
    </source>
</evidence>
<dbReference type="Pfam" id="PF07963">
    <property type="entry name" value="N_methyl"/>
    <property type="match status" value="1"/>
</dbReference>
<keyword evidence="1" id="KW-1133">Transmembrane helix</keyword>
<dbReference type="InterPro" id="IPR012902">
    <property type="entry name" value="N_methyl_site"/>
</dbReference>
<keyword evidence="1" id="KW-0812">Transmembrane</keyword>
<organism evidence="2 3">
    <name type="scientific">Methylobacterium nonmethylotrophicum</name>
    <dbReference type="NCBI Taxonomy" id="1141884"/>
    <lineage>
        <taxon>Bacteria</taxon>
        <taxon>Pseudomonadati</taxon>
        <taxon>Pseudomonadota</taxon>
        <taxon>Alphaproteobacteria</taxon>
        <taxon>Hyphomicrobiales</taxon>
        <taxon>Methylobacteriaceae</taxon>
        <taxon>Methylobacterium</taxon>
    </lineage>
</organism>
<dbReference type="Proteomes" id="UP000297535">
    <property type="component" value="Unassembled WGS sequence"/>
</dbReference>
<comment type="caution">
    <text evidence="2">The sequence shown here is derived from an EMBL/GenBank/DDBJ whole genome shotgun (WGS) entry which is preliminary data.</text>
</comment>
<keyword evidence="1" id="KW-0472">Membrane</keyword>
<accession>A0A4Z0NWU2</accession>
<evidence type="ECO:0000256" key="1">
    <source>
        <dbReference type="SAM" id="Phobius"/>
    </source>
</evidence>
<keyword evidence="3" id="KW-1185">Reference proteome</keyword>
<reference evidence="2 3" key="1">
    <citation type="submission" date="2019-04" db="EMBL/GenBank/DDBJ databases">
        <authorList>
            <person name="Feng G."/>
            <person name="Zhu H."/>
        </authorList>
    </citation>
    <scope>NUCLEOTIDE SEQUENCE [LARGE SCALE GENOMIC DNA]</scope>
    <source>
        <strain evidence="2 3">6HR-1</strain>
    </source>
</reference>
<evidence type="ECO:0000313" key="3">
    <source>
        <dbReference type="Proteomes" id="UP000297535"/>
    </source>
</evidence>
<dbReference type="AlphaFoldDB" id="A0A4Z0NWU2"/>